<dbReference type="SUPFAM" id="SSF52499">
    <property type="entry name" value="Isochorismatase-like hydrolases"/>
    <property type="match status" value="1"/>
</dbReference>
<dbReference type="KEGG" id="sdd:D9753_32450"/>
<organism evidence="1 2">
    <name type="scientific">Streptomyces dangxiongensis</name>
    <dbReference type="NCBI Taxonomy" id="1442032"/>
    <lineage>
        <taxon>Bacteria</taxon>
        <taxon>Bacillati</taxon>
        <taxon>Actinomycetota</taxon>
        <taxon>Actinomycetes</taxon>
        <taxon>Kitasatosporales</taxon>
        <taxon>Streptomycetaceae</taxon>
        <taxon>Streptomyces</taxon>
    </lineage>
</organism>
<gene>
    <name evidence="1" type="ORF">D9753_32450</name>
</gene>
<dbReference type="EMBL" id="CP033073">
    <property type="protein sequence ID" value="AYN42810.1"/>
    <property type="molecule type" value="Genomic_DNA"/>
</dbReference>
<sequence>MLLAGDSPGCRVLSTALAALAVAAEVLVVADARTGVDDDLPVRTLRTMELYRPLIRVTSLAGLRAEAGP</sequence>
<dbReference type="InterPro" id="IPR036380">
    <property type="entry name" value="Isochorismatase-like_sf"/>
</dbReference>
<evidence type="ECO:0008006" key="3">
    <source>
        <dbReference type="Google" id="ProtNLM"/>
    </source>
</evidence>
<dbReference type="Proteomes" id="UP000268329">
    <property type="component" value="Chromosome"/>
</dbReference>
<keyword evidence="2" id="KW-1185">Reference proteome</keyword>
<dbReference type="OrthoDB" id="4426059at2"/>
<dbReference type="AlphaFoldDB" id="A0A3G2JK40"/>
<protein>
    <recommendedName>
        <fullName evidence="3">Isochorismatase family protein</fullName>
    </recommendedName>
</protein>
<evidence type="ECO:0000313" key="1">
    <source>
        <dbReference type="EMBL" id="AYN42810.1"/>
    </source>
</evidence>
<reference evidence="1 2" key="1">
    <citation type="submission" date="2018-10" db="EMBL/GenBank/DDBJ databases">
        <title>The genome of Streptomyces dangxiongensis Z022.</title>
        <authorList>
            <person name="Zhang B."/>
        </authorList>
    </citation>
    <scope>NUCLEOTIDE SEQUENCE [LARGE SCALE GENOMIC DNA]</scope>
    <source>
        <strain evidence="1 2">Z022</strain>
    </source>
</reference>
<accession>A0A3G2JK40</accession>
<evidence type="ECO:0000313" key="2">
    <source>
        <dbReference type="Proteomes" id="UP000268329"/>
    </source>
</evidence>
<name>A0A3G2JK40_9ACTN</name>
<proteinExistence type="predicted"/>